<keyword evidence="1" id="KW-1133">Transmembrane helix</keyword>
<dbReference type="OrthoDB" id="1862600at2"/>
<proteinExistence type="predicted"/>
<dbReference type="STRING" id="1776384.GCA_900086585_02573"/>
<evidence type="ECO:0000256" key="1">
    <source>
        <dbReference type="SAM" id="Phobius"/>
    </source>
</evidence>
<sequence length="280" mass="31248">MNKLLIANFSRMKKDMVCKISLLFTILYAILTIVAGWRSMEINDVQIPIDSLFLNSFGVSGFVALPGIVMAAFCSMFIGTEFSDGTMRNKLIVGHRRREIYFTNFLTCALSGIFFNLVYLALVSLIGIPLFGGFQLETGTLLLLMTDGMLAIIAYAAIFNMLTMILQNKTICVCLALITVMASMFLCFYLMKRLEGPPMVEVYQMVNGQTTTETVPNKQYVAGSMRKIFQFIIDFLPSGQSLQLSGQSAVHLKLMPLYSAVIILVTNAFGMFLFGRKDIR</sequence>
<evidence type="ECO:0000313" key="3">
    <source>
        <dbReference type="Proteomes" id="UP000284841"/>
    </source>
</evidence>
<feature type="transmembrane region" description="Helical" evidence="1">
    <location>
        <begin position="171"/>
        <end position="191"/>
    </location>
</feature>
<accession>A0A415E669</accession>
<evidence type="ECO:0000313" key="2">
    <source>
        <dbReference type="EMBL" id="RHJ89272.1"/>
    </source>
</evidence>
<keyword evidence="1" id="KW-0472">Membrane</keyword>
<dbReference type="Proteomes" id="UP000284841">
    <property type="component" value="Unassembled WGS sequence"/>
</dbReference>
<feature type="transmembrane region" description="Helical" evidence="1">
    <location>
        <begin position="57"/>
        <end position="79"/>
    </location>
</feature>
<name>A0A415E669_9FIRM</name>
<comment type="caution">
    <text evidence="2">The sequence shown here is derived from an EMBL/GenBank/DDBJ whole genome shotgun (WGS) entry which is preliminary data.</text>
</comment>
<organism evidence="2 3">
    <name type="scientific">Emergencia timonensis</name>
    <dbReference type="NCBI Taxonomy" id="1776384"/>
    <lineage>
        <taxon>Bacteria</taxon>
        <taxon>Bacillati</taxon>
        <taxon>Bacillota</taxon>
        <taxon>Clostridia</taxon>
        <taxon>Peptostreptococcales</taxon>
        <taxon>Anaerovoracaceae</taxon>
        <taxon>Emergencia</taxon>
    </lineage>
</organism>
<feature type="transmembrane region" description="Helical" evidence="1">
    <location>
        <begin position="140"/>
        <end position="159"/>
    </location>
</feature>
<dbReference type="EMBL" id="QRMS01000001">
    <property type="protein sequence ID" value="RHJ89272.1"/>
    <property type="molecule type" value="Genomic_DNA"/>
</dbReference>
<feature type="transmembrane region" description="Helical" evidence="1">
    <location>
        <begin position="20"/>
        <end position="37"/>
    </location>
</feature>
<dbReference type="RefSeq" id="WP_118333370.1">
    <property type="nucleotide sequence ID" value="NZ_AP025567.1"/>
</dbReference>
<protein>
    <submittedName>
        <fullName evidence="2">Uncharacterized protein</fullName>
    </submittedName>
</protein>
<reference evidence="2 3" key="1">
    <citation type="submission" date="2018-08" db="EMBL/GenBank/DDBJ databases">
        <title>A genome reference for cultivated species of the human gut microbiota.</title>
        <authorList>
            <person name="Zou Y."/>
            <person name="Xue W."/>
            <person name="Luo G."/>
        </authorList>
    </citation>
    <scope>NUCLEOTIDE SEQUENCE [LARGE SCALE GENOMIC DNA]</scope>
    <source>
        <strain evidence="2 3">AM07-24</strain>
    </source>
</reference>
<dbReference type="Pfam" id="PF12730">
    <property type="entry name" value="ABC2_membrane_4"/>
    <property type="match status" value="1"/>
</dbReference>
<dbReference type="AlphaFoldDB" id="A0A415E669"/>
<dbReference type="GO" id="GO:0140359">
    <property type="term" value="F:ABC-type transporter activity"/>
    <property type="evidence" value="ECO:0007669"/>
    <property type="project" value="InterPro"/>
</dbReference>
<feature type="transmembrane region" description="Helical" evidence="1">
    <location>
        <begin position="100"/>
        <end position="128"/>
    </location>
</feature>
<keyword evidence="3" id="KW-1185">Reference proteome</keyword>
<feature type="transmembrane region" description="Helical" evidence="1">
    <location>
        <begin position="255"/>
        <end position="274"/>
    </location>
</feature>
<dbReference type="GO" id="GO:0005886">
    <property type="term" value="C:plasma membrane"/>
    <property type="evidence" value="ECO:0007669"/>
    <property type="project" value="UniProtKB-SubCell"/>
</dbReference>
<keyword evidence="1" id="KW-0812">Transmembrane</keyword>
<gene>
    <name evidence="2" type="ORF">DW099_01475</name>
</gene>